<dbReference type="InterPro" id="IPR052929">
    <property type="entry name" value="RNase_H-like_EbsB-rel"/>
</dbReference>
<dbReference type="EMBL" id="LR031568">
    <property type="protein sequence ID" value="VDC61481.1"/>
    <property type="molecule type" value="Genomic_DNA"/>
</dbReference>
<dbReference type="PANTHER" id="PTHR47074:SF53">
    <property type="entry name" value="REVERSE TRANSCRIPTASE-LIKE PROTEIN"/>
    <property type="match status" value="1"/>
</dbReference>
<dbReference type="Pfam" id="PF13456">
    <property type="entry name" value="RVT_3"/>
    <property type="match status" value="1"/>
</dbReference>
<sequence length="358" mass="40193">QSGRRLLGILQELQQPQPNGIPPIEKNLWKAIWKIRAPPKLKHFLWRVLSGAVPVKERLNSRGLQLDSRCSLCHGHSESICHLLFSCPFAKEVWNRSGVQLPAAGFSSSSVFLNVYHLICVNGRRSHHKQNRIFPWVMWQVWKARNILHFEKTQTSSEMASSKAIEDADAWFDANFCEQSGVEAVGEGGDNSTSWCPPPVGVVKCNVGVSWSGSNLLCGASWIIRNHDGMALLHSRRAFKNVRSKLEAELTSLCWVVESLAALHYTNVIIESNCTHAREALIDPTRFPWFQELTDNFGQLMSSLVPCSVEHVITLRNKVAEEIAISVTRDSRYQSYVALGGPRWLINMLEVEARGAVS</sequence>
<gene>
    <name evidence="4" type="ORF">BRAA09T39092Z</name>
    <name evidence="3" type="ORF">BRAPAZ1V2_A09P46900.2</name>
</gene>
<dbReference type="InterPro" id="IPR002156">
    <property type="entry name" value="RNaseH_domain"/>
</dbReference>
<accession>A0A3P5YL34</accession>
<feature type="domain" description="Reverse transcriptase zinc-binding" evidence="2">
    <location>
        <begin position="25"/>
        <end position="94"/>
    </location>
</feature>
<dbReference type="EMBL" id="LS974625">
    <property type="protein sequence ID" value="CAG7864223.1"/>
    <property type="molecule type" value="Genomic_DNA"/>
</dbReference>
<proteinExistence type="predicted"/>
<evidence type="ECO:0000313" key="4">
    <source>
        <dbReference type="EMBL" id="VDC61481.1"/>
    </source>
</evidence>
<dbReference type="AlphaFoldDB" id="A0A3P5YL34"/>
<dbReference type="Proteomes" id="UP000694005">
    <property type="component" value="Chromosome A09"/>
</dbReference>
<dbReference type="InterPro" id="IPR026960">
    <property type="entry name" value="RVT-Znf"/>
</dbReference>
<feature type="domain" description="RNase H type-1" evidence="1">
    <location>
        <begin position="207"/>
        <end position="324"/>
    </location>
</feature>
<protein>
    <recommendedName>
        <fullName evidence="5">Reverse transcriptase zinc-binding domain-containing protein</fullName>
    </recommendedName>
</protein>
<dbReference type="PANTHER" id="PTHR47074">
    <property type="entry name" value="BNAC02G40300D PROTEIN"/>
    <property type="match status" value="1"/>
</dbReference>
<dbReference type="CDD" id="cd06222">
    <property type="entry name" value="RNase_H_like"/>
    <property type="match status" value="1"/>
</dbReference>
<reference evidence="4" key="1">
    <citation type="submission" date="2018-11" db="EMBL/GenBank/DDBJ databases">
        <authorList>
            <consortium name="Genoscope - CEA"/>
            <person name="William W."/>
        </authorList>
    </citation>
    <scope>NUCLEOTIDE SEQUENCE</scope>
</reference>
<evidence type="ECO:0000259" key="1">
    <source>
        <dbReference type="Pfam" id="PF13456"/>
    </source>
</evidence>
<evidence type="ECO:0008006" key="5">
    <source>
        <dbReference type="Google" id="ProtNLM"/>
    </source>
</evidence>
<feature type="non-terminal residue" evidence="4">
    <location>
        <position position="1"/>
    </location>
</feature>
<dbReference type="GO" id="GO:0004523">
    <property type="term" value="F:RNA-DNA hybrid ribonuclease activity"/>
    <property type="evidence" value="ECO:0007669"/>
    <property type="project" value="InterPro"/>
</dbReference>
<dbReference type="InterPro" id="IPR044730">
    <property type="entry name" value="RNase_H-like_dom_plant"/>
</dbReference>
<dbReference type="GO" id="GO:0003676">
    <property type="term" value="F:nucleic acid binding"/>
    <property type="evidence" value="ECO:0007669"/>
    <property type="project" value="InterPro"/>
</dbReference>
<evidence type="ECO:0000313" key="3">
    <source>
        <dbReference type="EMBL" id="CAG7864223.1"/>
    </source>
</evidence>
<dbReference type="Gramene" id="A09p46900.2_BraZ1">
    <property type="protein sequence ID" value="A09p46900.2_BraZ1.CDS.1"/>
    <property type="gene ID" value="A09g46900.2_BraZ1"/>
</dbReference>
<evidence type="ECO:0000259" key="2">
    <source>
        <dbReference type="Pfam" id="PF13966"/>
    </source>
</evidence>
<organism evidence="4">
    <name type="scientific">Brassica campestris</name>
    <name type="common">Field mustard</name>
    <dbReference type="NCBI Taxonomy" id="3711"/>
    <lineage>
        <taxon>Eukaryota</taxon>
        <taxon>Viridiplantae</taxon>
        <taxon>Streptophyta</taxon>
        <taxon>Embryophyta</taxon>
        <taxon>Tracheophyta</taxon>
        <taxon>Spermatophyta</taxon>
        <taxon>Magnoliopsida</taxon>
        <taxon>eudicotyledons</taxon>
        <taxon>Gunneridae</taxon>
        <taxon>Pentapetalae</taxon>
        <taxon>rosids</taxon>
        <taxon>malvids</taxon>
        <taxon>Brassicales</taxon>
        <taxon>Brassicaceae</taxon>
        <taxon>Brassiceae</taxon>
        <taxon>Brassica</taxon>
    </lineage>
</organism>
<dbReference type="Pfam" id="PF13966">
    <property type="entry name" value="zf-RVT"/>
    <property type="match status" value="1"/>
</dbReference>
<name>A0A3P5YL34_BRACM</name>